<organism evidence="2 3">
    <name type="scientific">Lysinibacillus macroides</name>
    <dbReference type="NCBI Taxonomy" id="33935"/>
    <lineage>
        <taxon>Bacteria</taxon>
        <taxon>Bacillati</taxon>
        <taxon>Bacillota</taxon>
        <taxon>Bacilli</taxon>
        <taxon>Bacillales</taxon>
        <taxon>Bacillaceae</taxon>
        <taxon>Lysinibacillus</taxon>
    </lineage>
</organism>
<evidence type="ECO:0000259" key="1">
    <source>
        <dbReference type="Pfam" id="PF20068"/>
    </source>
</evidence>
<protein>
    <recommendedName>
        <fullName evidence="1">Amphi-Trp domain-containing protein</fullName>
    </recommendedName>
</protein>
<dbReference type="OrthoDB" id="2942826at2"/>
<evidence type="ECO:0000313" key="3">
    <source>
        <dbReference type="Proteomes" id="UP000037977"/>
    </source>
</evidence>
<keyword evidence="3" id="KW-1185">Reference proteome</keyword>
<dbReference type="PATRIC" id="fig|33935.3.peg.2031"/>
<dbReference type="NCBIfam" id="TIGR04354">
    <property type="entry name" value="amphi-Trp"/>
    <property type="match status" value="1"/>
</dbReference>
<name>A0A0M9DG25_9BACI</name>
<dbReference type="RefSeq" id="WP_053996000.1">
    <property type="nucleotide sequence ID" value="NZ_CP065643.1"/>
</dbReference>
<reference evidence="2 3" key="1">
    <citation type="submission" date="2015-07" db="EMBL/GenBank/DDBJ databases">
        <title>Genome sequencing project for genomic taxonomy and phylogenomics of Bacillus-like bacteria.</title>
        <authorList>
            <person name="Liu B."/>
            <person name="Wang J."/>
            <person name="Zhu Y."/>
            <person name="Liu G."/>
            <person name="Chen Q."/>
            <person name="Chen Z."/>
            <person name="Che J."/>
            <person name="Ge C."/>
            <person name="Shi H."/>
            <person name="Pan Z."/>
            <person name="Liu X."/>
        </authorList>
    </citation>
    <scope>NUCLEOTIDE SEQUENCE [LARGE SCALE GENOMIC DNA]</scope>
    <source>
        <strain evidence="2 3">DSM 54</strain>
    </source>
</reference>
<proteinExistence type="predicted"/>
<dbReference type="Proteomes" id="UP000037977">
    <property type="component" value="Unassembled WGS sequence"/>
</dbReference>
<comment type="caution">
    <text evidence="2">The sequence shown here is derived from an EMBL/GenBank/DDBJ whole genome shotgun (WGS) entry which is preliminary data.</text>
</comment>
<accession>A0A0M9DG25</accession>
<evidence type="ECO:0000313" key="2">
    <source>
        <dbReference type="EMBL" id="KOY80758.1"/>
    </source>
</evidence>
<sequence length="92" mass="10718">MQKQMKPMTEVVLKHKERQSVVEFATMLEAIAQKLKENGEFTFVQGTEQTIVSPTEPLKIEYSYTKKGDKHSFEIEFDWYTGTQAPKKMTIE</sequence>
<feature type="domain" description="Amphi-Trp" evidence="1">
    <location>
        <begin position="10"/>
        <end position="91"/>
    </location>
</feature>
<gene>
    <name evidence="2" type="ORF">ADM90_16385</name>
</gene>
<dbReference type="Pfam" id="PF20068">
    <property type="entry name" value="Amphi-Trp"/>
    <property type="match status" value="1"/>
</dbReference>
<dbReference type="EMBL" id="LGCI01000010">
    <property type="protein sequence ID" value="KOY80758.1"/>
    <property type="molecule type" value="Genomic_DNA"/>
</dbReference>
<dbReference type="AlphaFoldDB" id="A0A0M9DG25"/>
<dbReference type="InterPro" id="IPR027598">
    <property type="entry name" value="Amphi-Trp_dom"/>
</dbReference>